<evidence type="ECO:0000259" key="6">
    <source>
        <dbReference type="PROSITE" id="PS50983"/>
    </source>
</evidence>
<proteinExistence type="inferred from homology"/>
<evidence type="ECO:0000313" key="8">
    <source>
        <dbReference type="Proteomes" id="UP000002247"/>
    </source>
</evidence>
<dbReference type="GO" id="GO:0030288">
    <property type="term" value="C:outer membrane-bounded periplasmic space"/>
    <property type="evidence" value="ECO:0007669"/>
    <property type="project" value="TreeGrafter"/>
</dbReference>
<keyword evidence="4" id="KW-0732">Signal</keyword>
<dbReference type="HOGENOM" id="CLU_038034_0_2_11"/>
<dbReference type="Pfam" id="PF01497">
    <property type="entry name" value="Peripla_BP_2"/>
    <property type="match status" value="1"/>
</dbReference>
<dbReference type="InterPro" id="IPR002491">
    <property type="entry name" value="ABC_transptr_periplasmic_BD"/>
</dbReference>
<dbReference type="PANTHER" id="PTHR30532:SF25">
    <property type="entry name" value="IRON(III) DICITRATE-BINDING PERIPLASMIC PROTEIN"/>
    <property type="match status" value="1"/>
</dbReference>
<dbReference type="AlphaFoldDB" id="D6Z797"/>
<dbReference type="STRING" id="640132.Srot_1363"/>
<keyword evidence="3" id="KW-0813">Transport</keyword>
<protein>
    <submittedName>
        <fullName evidence="7">Periplasmic binding protein</fullName>
    </submittedName>
</protein>
<accession>D6Z797</accession>
<evidence type="ECO:0000256" key="2">
    <source>
        <dbReference type="ARBA" id="ARBA00008814"/>
    </source>
</evidence>
<organism evidence="7 8">
    <name type="scientific">Segniliparus rotundus (strain ATCC BAA-972 / CDC 1076 / CIP 108378 / DSM 44985 / JCM 13578)</name>
    <dbReference type="NCBI Taxonomy" id="640132"/>
    <lineage>
        <taxon>Bacteria</taxon>
        <taxon>Bacillati</taxon>
        <taxon>Actinomycetota</taxon>
        <taxon>Actinomycetes</taxon>
        <taxon>Mycobacteriales</taxon>
        <taxon>Segniliparaceae</taxon>
        <taxon>Segniliparus</taxon>
    </lineage>
</organism>
<dbReference type="InterPro" id="IPR051313">
    <property type="entry name" value="Bact_iron-sidero_bind"/>
</dbReference>
<dbReference type="GO" id="GO:1901678">
    <property type="term" value="P:iron coordination entity transport"/>
    <property type="evidence" value="ECO:0007669"/>
    <property type="project" value="UniProtKB-ARBA"/>
</dbReference>
<evidence type="ECO:0000256" key="1">
    <source>
        <dbReference type="ARBA" id="ARBA00004196"/>
    </source>
</evidence>
<name>D6Z797_SEGRD</name>
<dbReference type="PROSITE" id="PS50983">
    <property type="entry name" value="FE_B12_PBP"/>
    <property type="match status" value="1"/>
</dbReference>
<dbReference type="eggNOG" id="COG0614">
    <property type="taxonomic scope" value="Bacteria"/>
</dbReference>
<comment type="similarity">
    <text evidence="2">Belongs to the bacterial solute-binding protein 8 family.</text>
</comment>
<sequence>MFVPLLATALLLAGCGEGARPVPGATVSKERTEIGGINLIGVAHIEQGDCAPPVFAVPTPEGLADPDEEPPAPAPPAAPEPSAPPEPQPAAAPAAAQARRILVVGDSLLDGLCALGLGERIVGRVAERAGQAPPNYLGPFITTIPQTGAVGSVAMGQVRDLRPDLVLVSSDLIGELGADLGPIAPVLPVGPRRGPLSPSVWQQQFQALAAVFGREQQAQAILRDYQAFVDEQRQDGTLDPAHTRASLVRFDDRKIAIEGPESFAGSVLADLGVDRPPAQSSGAAQAIGKDQLGEADGDLVYVSFGEPESFGEGVVSSPQWRRLASVREKQVFAVCDQWWYRGAGPIAARNVVIDVVGSLNTPPPP</sequence>
<dbReference type="KEGG" id="srt:Srot_1363"/>
<keyword evidence="8" id="KW-1185">Reference proteome</keyword>
<dbReference type="Gene3D" id="3.40.50.1980">
    <property type="entry name" value="Nitrogenase molybdenum iron protein domain"/>
    <property type="match status" value="2"/>
</dbReference>
<dbReference type="SUPFAM" id="SSF53807">
    <property type="entry name" value="Helical backbone' metal receptor"/>
    <property type="match status" value="1"/>
</dbReference>
<evidence type="ECO:0000256" key="4">
    <source>
        <dbReference type="ARBA" id="ARBA00022729"/>
    </source>
</evidence>
<gene>
    <name evidence="7" type="ordered locus">Srot_1363</name>
</gene>
<comment type="subcellular location">
    <subcellularLocation>
        <location evidence="1">Cell envelope</location>
    </subcellularLocation>
</comment>
<feature type="region of interest" description="Disordered" evidence="5">
    <location>
        <begin position="54"/>
        <end position="94"/>
    </location>
</feature>
<evidence type="ECO:0000256" key="5">
    <source>
        <dbReference type="SAM" id="MobiDB-lite"/>
    </source>
</evidence>
<dbReference type="PANTHER" id="PTHR30532">
    <property type="entry name" value="IRON III DICITRATE-BINDING PERIPLASMIC PROTEIN"/>
    <property type="match status" value="1"/>
</dbReference>
<dbReference type="Proteomes" id="UP000002247">
    <property type="component" value="Chromosome"/>
</dbReference>
<evidence type="ECO:0000313" key="7">
    <source>
        <dbReference type="EMBL" id="ADG97827.1"/>
    </source>
</evidence>
<dbReference type="EMBL" id="CP001958">
    <property type="protein sequence ID" value="ADG97827.1"/>
    <property type="molecule type" value="Genomic_DNA"/>
</dbReference>
<feature type="domain" description="Fe/B12 periplasmic-binding" evidence="6">
    <location>
        <begin position="100"/>
        <end position="363"/>
    </location>
</feature>
<reference evidence="7 8" key="1">
    <citation type="journal article" date="2010" name="Stand. Genomic Sci.">
        <title>Complete genome sequence of Segniliparus rotundus type strain (CDC 1076).</title>
        <authorList>
            <person name="Sikorski J."/>
            <person name="Lapidus A."/>
            <person name="Copeland A."/>
            <person name="Misra M."/>
            <person name="Glavina Del Rio T."/>
            <person name="Nolan M."/>
            <person name="Lucas S."/>
            <person name="Chen F."/>
            <person name="Tice H."/>
            <person name="Cheng J.F."/>
            <person name="Jando M."/>
            <person name="Schneider S."/>
            <person name="Bruce D."/>
            <person name="Goodwin L."/>
            <person name="Pitluck S."/>
            <person name="Liolios K."/>
            <person name="Mikhailova N."/>
            <person name="Pati A."/>
            <person name="Ivanova N."/>
            <person name="Mavromatis K."/>
            <person name="Chen A."/>
            <person name="Palaniappan K."/>
            <person name="Chertkov O."/>
            <person name="Land M."/>
            <person name="Hauser L."/>
            <person name="Chang Y.J."/>
            <person name="Jeffries C.D."/>
            <person name="Brettin T."/>
            <person name="Detter J.C."/>
            <person name="Han C."/>
            <person name="Rohde M."/>
            <person name="Goker M."/>
            <person name="Bristow J."/>
            <person name="Eisen J.A."/>
            <person name="Markowitz V."/>
            <person name="Hugenholtz P."/>
            <person name="Kyrpides N.C."/>
            <person name="Klenk H.P."/>
        </authorList>
    </citation>
    <scope>NUCLEOTIDE SEQUENCE [LARGE SCALE GENOMIC DNA]</scope>
    <source>
        <strain evidence="8">ATCC BAA-972 / CDC 1076 / CIP 108378 / DSM 44985 / JCM 13578</strain>
    </source>
</reference>
<feature type="compositionally biased region" description="Pro residues" evidence="5">
    <location>
        <begin position="71"/>
        <end position="90"/>
    </location>
</feature>
<evidence type="ECO:0000256" key="3">
    <source>
        <dbReference type="ARBA" id="ARBA00022448"/>
    </source>
</evidence>